<evidence type="ECO:0000313" key="1">
    <source>
        <dbReference type="EMBL" id="GLS05729.1"/>
    </source>
</evidence>
<comment type="caution">
    <text evidence="1">The sequence shown here is derived from an EMBL/GenBank/DDBJ whole genome shotgun (WGS) entry which is preliminary data.</text>
</comment>
<dbReference type="Proteomes" id="UP001156836">
    <property type="component" value="Unassembled WGS sequence"/>
</dbReference>
<organism evidence="1 2">
    <name type="scientific">Chitiniphilus shinanonensis</name>
    <dbReference type="NCBI Taxonomy" id="553088"/>
    <lineage>
        <taxon>Bacteria</taxon>
        <taxon>Pseudomonadati</taxon>
        <taxon>Pseudomonadota</taxon>
        <taxon>Betaproteobacteria</taxon>
        <taxon>Neisseriales</taxon>
        <taxon>Chitinibacteraceae</taxon>
        <taxon>Chitiniphilus</taxon>
    </lineage>
</organism>
<sequence length="116" mass="12960">MSDTTSSLQAQRKLVSWRAALLRQGESKPIYGHATEVALQSAVFVIDEPLRDGTQLKAFLELPDADARSRVYAEFTIKVLACTLMGGSSRYRLQCRVSEIDEAQRKVLERALSRTS</sequence>
<keyword evidence="2" id="KW-1185">Reference proteome</keyword>
<gene>
    <name evidence="1" type="ORF">GCM10007860_28860</name>
</gene>
<proteinExistence type="predicted"/>
<evidence type="ECO:0000313" key="2">
    <source>
        <dbReference type="Proteomes" id="UP001156836"/>
    </source>
</evidence>
<name>A0ABQ6BVP6_9NEIS</name>
<evidence type="ECO:0008006" key="3">
    <source>
        <dbReference type="Google" id="ProtNLM"/>
    </source>
</evidence>
<accession>A0ABQ6BVP6</accession>
<reference evidence="2" key="1">
    <citation type="journal article" date="2019" name="Int. J. Syst. Evol. Microbiol.">
        <title>The Global Catalogue of Microorganisms (GCM) 10K type strain sequencing project: providing services to taxonomists for standard genome sequencing and annotation.</title>
        <authorList>
            <consortium name="The Broad Institute Genomics Platform"/>
            <consortium name="The Broad Institute Genome Sequencing Center for Infectious Disease"/>
            <person name="Wu L."/>
            <person name="Ma J."/>
        </authorList>
    </citation>
    <scope>NUCLEOTIDE SEQUENCE [LARGE SCALE GENOMIC DNA]</scope>
    <source>
        <strain evidence="2">NBRC 104970</strain>
    </source>
</reference>
<dbReference type="EMBL" id="BSOZ01000062">
    <property type="protein sequence ID" value="GLS05729.1"/>
    <property type="molecule type" value="Genomic_DNA"/>
</dbReference>
<protein>
    <recommendedName>
        <fullName evidence="3">PilZ domain-containing protein</fullName>
    </recommendedName>
</protein>
<dbReference type="RefSeq" id="WP_018747725.1">
    <property type="nucleotide sequence ID" value="NZ_BAABUF010000009.1"/>
</dbReference>